<dbReference type="InterPro" id="IPR036615">
    <property type="entry name" value="Mur_ligase_C_dom_sf"/>
</dbReference>
<evidence type="ECO:0000313" key="14">
    <source>
        <dbReference type="Proteomes" id="UP001589788"/>
    </source>
</evidence>
<comment type="caution">
    <text evidence="13">The sequence shown here is derived from an EMBL/GenBank/DDBJ whole genome shotgun (WGS) entry which is preliminary data.</text>
</comment>
<dbReference type="PROSITE" id="PS01012">
    <property type="entry name" value="FOLYLPOLYGLU_SYNT_2"/>
    <property type="match status" value="1"/>
</dbReference>
<evidence type="ECO:0000256" key="8">
    <source>
        <dbReference type="ARBA" id="ARBA00030592"/>
    </source>
</evidence>
<dbReference type="InterPro" id="IPR013221">
    <property type="entry name" value="Mur_ligase_cen"/>
</dbReference>
<evidence type="ECO:0000256" key="6">
    <source>
        <dbReference type="ARBA" id="ARBA00022840"/>
    </source>
</evidence>
<gene>
    <name evidence="13" type="ORF">ACFFRE_07950</name>
</gene>
<dbReference type="Gene3D" id="3.90.190.20">
    <property type="entry name" value="Mur ligase, C-terminal domain"/>
    <property type="match status" value="1"/>
</dbReference>
<protein>
    <recommendedName>
        <fullName evidence="2">tetrahydrofolate synthase</fullName>
        <ecNumber evidence="2">6.3.2.17</ecNumber>
    </recommendedName>
    <alternativeName>
        <fullName evidence="8">Tetrahydrofolylpolyglutamate synthase</fullName>
    </alternativeName>
</protein>
<dbReference type="PIRSF" id="PIRSF001563">
    <property type="entry name" value="Folylpolyglu_synth"/>
    <property type="match status" value="1"/>
</dbReference>
<evidence type="ECO:0000259" key="11">
    <source>
        <dbReference type="Pfam" id="PF02875"/>
    </source>
</evidence>
<dbReference type="InterPro" id="IPR004101">
    <property type="entry name" value="Mur_ligase_C"/>
</dbReference>
<dbReference type="InterPro" id="IPR036565">
    <property type="entry name" value="Mur-like_cat_sf"/>
</dbReference>
<organism evidence="13 14">
    <name type="scientific">Aciditerrimonas ferrireducens</name>
    <dbReference type="NCBI Taxonomy" id="667306"/>
    <lineage>
        <taxon>Bacteria</taxon>
        <taxon>Bacillati</taxon>
        <taxon>Actinomycetota</taxon>
        <taxon>Acidimicrobiia</taxon>
        <taxon>Acidimicrobiales</taxon>
        <taxon>Acidimicrobiaceae</taxon>
        <taxon>Aciditerrimonas</taxon>
    </lineage>
</organism>
<keyword evidence="7" id="KW-0460">Magnesium</keyword>
<evidence type="ECO:0000256" key="7">
    <source>
        <dbReference type="ARBA" id="ARBA00022842"/>
    </source>
</evidence>
<dbReference type="SUPFAM" id="SSF53244">
    <property type="entry name" value="MurD-like peptide ligases, peptide-binding domain"/>
    <property type="match status" value="1"/>
</dbReference>
<dbReference type="PANTHER" id="PTHR11136:SF0">
    <property type="entry name" value="DIHYDROFOLATE SYNTHETASE-RELATED"/>
    <property type="match status" value="1"/>
</dbReference>
<evidence type="ECO:0000256" key="3">
    <source>
        <dbReference type="ARBA" id="ARBA00022598"/>
    </source>
</evidence>
<evidence type="ECO:0000256" key="9">
    <source>
        <dbReference type="ARBA" id="ARBA00047493"/>
    </source>
</evidence>
<evidence type="ECO:0000256" key="1">
    <source>
        <dbReference type="ARBA" id="ARBA00008276"/>
    </source>
</evidence>
<dbReference type="InterPro" id="IPR001645">
    <property type="entry name" value="Folylpolyglutamate_synth"/>
</dbReference>
<proteinExistence type="inferred from homology"/>
<evidence type="ECO:0000313" key="13">
    <source>
        <dbReference type="EMBL" id="MFC0082080.1"/>
    </source>
</evidence>
<keyword evidence="14" id="KW-1185">Reference proteome</keyword>
<accession>A0ABV6C305</accession>
<evidence type="ECO:0000256" key="4">
    <source>
        <dbReference type="ARBA" id="ARBA00022723"/>
    </source>
</evidence>
<dbReference type="Pfam" id="PF08245">
    <property type="entry name" value="Mur_ligase_M"/>
    <property type="match status" value="1"/>
</dbReference>
<keyword evidence="3 10" id="KW-0436">Ligase</keyword>
<evidence type="ECO:0000256" key="10">
    <source>
        <dbReference type="PIRNR" id="PIRNR001563"/>
    </source>
</evidence>
<dbReference type="Pfam" id="PF02875">
    <property type="entry name" value="Mur_ligase_C"/>
    <property type="match status" value="1"/>
</dbReference>
<feature type="domain" description="Mur ligase central" evidence="12">
    <location>
        <begin position="144"/>
        <end position="284"/>
    </location>
</feature>
<keyword evidence="5 10" id="KW-0547">Nucleotide-binding</keyword>
<comment type="catalytic activity">
    <reaction evidence="9">
        <text>(6S)-5,6,7,8-tetrahydrofolyl-(gamma-L-Glu)(n) + L-glutamate + ATP = (6S)-5,6,7,8-tetrahydrofolyl-(gamma-L-Glu)(n+1) + ADP + phosphate + H(+)</text>
        <dbReference type="Rhea" id="RHEA:10580"/>
        <dbReference type="Rhea" id="RHEA-COMP:14738"/>
        <dbReference type="Rhea" id="RHEA-COMP:14740"/>
        <dbReference type="ChEBI" id="CHEBI:15378"/>
        <dbReference type="ChEBI" id="CHEBI:29985"/>
        <dbReference type="ChEBI" id="CHEBI:30616"/>
        <dbReference type="ChEBI" id="CHEBI:43474"/>
        <dbReference type="ChEBI" id="CHEBI:141005"/>
        <dbReference type="ChEBI" id="CHEBI:456216"/>
        <dbReference type="EC" id="6.3.2.17"/>
    </reaction>
</comment>
<dbReference type="PANTHER" id="PTHR11136">
    <property type="entry name" value="FOLYLPOLYGLUTAMATE SYNTHASE-RELATED"/>
    <property type="match status" value="1"/>
</dbReference>
<dbReference type="Gene3D" id="3.40.1190.10">
    <property type="entry name" value="Mur-like, catalytic domain"/>
    <property type="match status" value="1"/>
</dbReference>
<dbReference type="InterPro" id="IPR018109">
    <property type="entry name" value="Folylpolyglutamate_synth_CS"/>
</dbReference>
<name>A0ABV6C305_9ACTN</name>
<dbReference type="Proteomes" id="UP001589788">
    <property type="component" value="Unassembled WGS sequence"/>
</dbReference>
<keyword evidence="4" id="KW-0479">Metal-binding</keyword>
<sequence length="459" mass="47926">MTTRPSAGADGELAALLEWLDQHTNLEQALPGKVAPPTLERIRALCSVLGDPQDAYRVLHVTGTNGKGSTVRMLAALLEARGLRVGVYTSPDLHRVNERIARGEEPIADEDLAEVLAELRRLEPLLPAPPSRFELLTAAAFSWFADVGVDVAVVEVGLGGRWDATNVVRPDVAVITSIGYDHVDLLGPTLADIAGEKAGIIKAGAPAVVAETAPDLRGVFARRAAEIGTTLVTRPEHFDCRANRPAVGGRLVDLVGPRASYPEVLLGLHGAHQGVNAATAVAAAEEFFDGPLPREVVDQALGRVRVPGRLEVLGREPLVVLDGAHNVPGMEALGRALQEELVVAGPTVAVMGLLQGRDPTAMVQALRRAGVASVLCVPAPSPRRVEPEELVAAARSAGVAAVSFPEVDLALAAARSAAGPDGRVVVCGSLYVVAAARALLLAEAGEQGVMASERRRPGD</sequence>
<dbReference type="SUPFAM" id="SSF53623">
    <property type="entry name" value="MurD-like peptide ligases, catalytic domain"/>
    <property type="match status" value="1"/>
</dbReference>
<dbReference type="EC" id="6.3.2.17" evidence="2"/>
<evidence type="ECO:0000259" key="12">
    <source>
        <dbReference type="Pfam" id="PF08245"/>
    </source>
</evidence>
<feature type="domain" description="Mur ligase C-terminal" evidence="11">
    <location>
        <begin position="308"/>
        <end position="429"/>
    </location>
</feature>
<evidence type="ECO:0000256" key="2">
    <source>
        <dbReference type="ARBA" id="ARBA00013025"/>
    </source>
</evidence>
<comment type="similarity">
    <text evidence="1 10">Belongs to the folylpolyglutamate synthase family.</text>
</comment>
<reference evidence="13 14" key="1">
    <citation type="submission" date="2024-09" db="EMBL/GenBank/DDBJ databases">
        <authorList>
            <person name="Sun Q."/>
            <person name="Mori K."/>
        </authorList>
    </citation>
    <scope>NUCLEOTIDE SEQUENCE [LARGE SCALE GENOMIC DNA]</scope>
    <source>
        <strain evidence="13 14">JCM 15389</strain>
    </source>
</reference>
<keyword evidence="6 10" id="KW-0067">ATP-binding</keyword>
<dbReference type="NCBIfam" id="TIGR01499">
    <property type="entry name" value="folC"/>
    <property type="match status" value="1"/>
</dbReference>
<dbReference type="GO" id="GO:0016874">
    <property type="term" value="F:ligase activity"/>
    <property type="evidence" value="ECO:0007669"/>
    <property type="project" value="UniProtKB-KW"/>
</dbReference>
<dbReference type="RefSeq" id="WP_377789508.1">
    <property type="nucleotide sequence ID" value="NZ_JBHLYQ010000069.1"/>
</dbReference>
<dbReference type="EMBL" id="JBHLYQ010000069">
    <property type="protein sequence ID" value="MFC0082080.1"/>
    <property type="molecule type" value="Genomic_DNA"/>
</dbReference>
<evidence type="ECO:0000256" key="5">
    <source>
        <dbReference type="ARBA" id="ARBA00022741"/>
    </source>
</evidence>